<keyword evidence="3" id="KW-1185">Reference proteome</keyword>
<dbReference type="PANTHER" id="PTHR37171">
    <property type="entry name" value="SERINE/THREONINE-PROTEIN KINASE YRZF-RELATED"/>
    <property type="match status" value="1"/>
</dbReference>
<dbReference type="GO" id="GO:0016301">
    <property type="term" value="F:kinase activity"/>
    <property type="evidence" value="ECO:0007669"/>
    <property type="project" value="UniProtKB-KW"/>
</dbReference>
<name>A8NDD8_COPC7</name>
<sequence>MAKGLRIASDSIPEHEPATPPPDRSSPIHKFTPTDISDITSHPTVKIGDILHLLANSTVSRLPEPKPGKGDPTPPSSHGHVHPYDSRQFKAPNLYLTREVLDATVATQPRLETFIEEFRMKRISEYDEGEFTNKIVGPLVGIFIRIFAFGTGVSKGWYIAPPAFYDDTSGRKLELDVIIEDSEQVVTAIEMKTPRSCNDSNIRAFSRPVTGMDQKAKEIRDQVGKQGKFLKGLHPKKPFVLHGLSVAPAHLIPLASNGSDCFAIGSDVMNVSRKFPEAVRDVKNWVEYIDKLAAFTLAMVCLHDEYAAKEVGSRFPEQKKQLDELYAAADGCLSPAAAIGSNVTVVPSDQQPETDAISWFSLALKLPEASAVYESHENIVYVHSRWGIRLVIKVFGEQSSYAKELVSYQRLEKLQGKGIPVLYATGTMNARPCLVLSYEGERLCEGPTDDQKATLYPVVKAMHDLDIHHHDLHRRNVVQDSSGKLTLIDFGLSEPCTRKGCEDDWQADEWY</sequence>
<dbReference type="SUPFAM" id="SSF56112">
    <property type="entry name" value="Protein kinase-like (PK-like)"/>
    <property type="match status" value="1"/>
</dbReference>
<comment type="caution">
    <text evidence="2">The sequence shown here is derived from an EMBL/GenBank/DDBJ whole genome shotgun (WGS) entry which is preliminary data.</text>
</comment>
<dbReference type="InParanoid" id="A8NDD8"/>
<evidence type="ECO:0000313" key="2">
    <source>
        <dbReference type="EMBL" id="EAU89075.2"/>
    </source>
</evidence>
<dbReference type="KEGG" id="cci:CC1G_11915"/>
<evidence type="ECO:0000256" key="1">
    <source>
        <dbReference type="SAM" id="MobiDB-lite"/>
    </source>
</evidence>
<protein>
    <submittedName>
        <fullName evidence="2">Protein kinase subdomain-containing protein PKL/ccin4</fullName>
    </submittedName>
</protein>
<dbReference type="Proteomes" id="UP000001861">
    <property type="component" value="Unassembled WGS sequence"/>
</dbReference>
<dbReference type="OrthoDB" id="3070854at2759"/>
<dbReference type="PANTHER" id="PTHR37171:SF1">
    <property type="entry name" value="SERINE_THREONINE-PROTEIN KINASE YRZF-RELATED"/>
    <property type="match status" value="1"/>
</dbReference>
<feature type="region of interest" description="Disordered" evidence="1">
    <location>
        <begin position="60"/>
        <end position="84"/>
    </location>
</feature>
<dbReference type="EMBL" id="AACS02000009">
    <property type="protein sequence ID" value="EAU89075.2"/>
    <property type="molecule type" value="Genomic_DNA"/>
</dbReference>
<evidence type="ECO:0000313" key="3">
    <source>
        <dbReference type="Proteomes" id="UP000001861"/>
    </source>
</evidence>
<keyword evidence="2" id="KW-0418">Kinase</keyword>
<accession>A8NDD8</accession>
<dbReference type="RefSeq" id="XP_001832751.2">
    <property type="nucleotide sequence ID" value="XM_001832699.2"/>
</dbReference>
<keyword evidence="2" id="KW-0808">Transferase</keyword>
<dbReference type="Gene3D" id="1.10.510.10">
    <property type="entry name" value="Transferase(Phosphotransferase) domain 1"/>
    <property type="match status" value="1"/>
</dbReference>
<dbReference type="HOGENOM" id="CLU_490898_0_0_1"/>
<proteinExistence type="predicted"/>
<dbReference type="GeneID" id="6009241"/>
<dbReference type="InterPro" id="IPR011009">
    <property type="entry name" value="Kinase-like_dom_sf"/>
</dbReference>
<gene>
    <name evidence="2" type="ORF">CC1G_11915</name>
</gene>
<reference evidence="2 3" key="1">
    <citation type="journal article" date="2010" name="Proc. Natl. Acad. Sci. U.S.A.">
        <title>Insights into evolution of multicellular fungi from the assembled chromosomes of the mushroom Coprinopsis cinerea (Coprinus cinereus).</title>
        <authorList>
            <person name="Stajich J.E."/>
            <person name="Wilke S.K."/>
            <person name="Ahren D."/>
            <person name="Au C.H."/>
            <person name="Birren B.W."/>
            <person name="Borodovsky M."/>
            <person name="Burns C."/>
            <person name="Canback B."/>
            <person name="Casselton L.A."/>
            <person name="Cheng C.K."/>
            <person name="Deng J."/>
            <person name="Dietrich F.S."/>
            <person name="Fargo D.C."/>
            <person name="Farman M.L."/>
            <person name="Gathman A.C."/>
            <person name="Goldberg J."/>
            <person name="Guigo R."/>
            <person name="Hoegger P.J."/>
            <person name="Hooker J.B."/>
            <person name="Huggins A."/>
            <person name="James T.Y."/>
            <person name="Kamada T."/>
            <person name="Kilaru S."/>
            <person name="Kodira C."/>
            <person name="Kues U."/>
            <person name="Kupfer D."/>
            <person name="Kwan H.S."/>
            <person name="Lomsadze A."/>
            <person name="Li W."/>
            <person name="Lilly W.W."/>
            <person name="Ma L.J."/>
            <person name="Mackey A.J."/>
            <person name="Manning G."/>
            <person name="Martin F."/>
            <person name="Muraguchi H."/>
            <person name="Natvig D.O."/>
            <person name="Palmerini H."/>
            <person name="Ramesh M.A."/>
            <person name="Rehmeyer C.J."/>
            <person name="Roe B.A."/>
            <person name="Shenoy N."/>
            <person name="Stanke M."/>
            <person name="Ter-Hovhannisyan V."/>
            <person name="Tunlid A."/>
            <person name="Velagapudi R."/>
            <person name="Vision T.J."/>
            <person name="Zeng Q."/>
            <person name="Zolan M.E."/>
            <person name="Pukkila P.J."/>
        </authorList>
    </citation>
    <scope>NUCLEOTIDE SEQUENCE [LARGE SCALE GENOMIC DNA]</scope>
    <source>
        <strain evidence="3">Okayama-7 / 130 / ATCC MYA-4618 / FGSC 9003</strain>
    </source>
</reference>
<organism evidence="2 3">
    <name type="scientific">Coprinopsis cinerea (strain Okayama-7 / 130 / ATCC MYA-4618 / FGSC 9003)</name>
    <name type="common">Inky cap fungus</name>
    <name type="synonym">Hormographiella aspergillata</name>
    <dbReference type="NCBI Taxonomy" id="240176"/>
    <lineage>
        <taxon>Eukaryota</taxon>
        <taxon>Fungi</taxon>
        <taxon>Dikarya</taxon>
        <taxon>Basidiomycota</taxon>
        <taxon>Agaricomycotina</taxon>
        <taxon>Agaricomycetes</taxon>
        <taxon>Agaricomycetidae</taxon>
        <taxon>Agaricales</taxon>
        <taxon>Agaricineae</taxon>
        <taxon>Psathyrellaceae</taxon>
        <taxon>Coprinopsis</taxon>
    </lineage>
</organism>
<dbReference type="AlphaFoldDB" id="A8NDD8"/>
<dbReference type="VEuPathDB" id="FungiDB:CC1G_11915"/>
<dbReference type="InterPro" id="IPR052396">
    <property type="entry name" value="Meiotic_Drive_Suppr_Kinase"/>
</dbReference>
<feature type="region of interest" description="Disordered" evidence="1">
    <location>
        <begin position="1"/>
        <end position="40"/>
    </location>
</feature>